<dbReference type="EMBL" id="BASD01000008">
    <property type="protein sequence ID" value="GAD18610.1"/>
    <property type="molecule type" value="Genomic_DNA"/>
</dbReference>
<evidence type="ECO:0000313" key="1">
    <source>
        <dbReference type="EMBL" id="GAD18610.1"/>
    </source>
</evidence>
<keyword evidence="2" id="KW-1185">Reference proteome</keyword>
<protein>
    <submittedName>
        <fullName evidence="1">Uncharacterized protein</fullName>
    </submittedName>
</protein>
<gene>
    <name evidence="1" type="ORF">HFN_2022</name>
</gene>
<dbReference type="STRING" id="1325130.HFN_2022"/>
<accession>T1CXG7</accession>
<dbReference type="RefSeq" id="WP_023947343.1">
    <property type="nucleotide sequence ID" value="NZ_BASD01000008.1"/>
</dbReference>
<proteinExistence type="predicted"/>
<organism evidence="1 2">
    <name type="scientific">Helicobacter fennelliae MRY12-0050</name>
    <dbReference type="NCBI Taxonomy" id="1325130"/>
    <lineage>
        <taxon>Bacteria</taxon>
        <taxon>Pseudomonadati</taxon>
        <taxon>Campylobacterota</taxon>
        <taxon>Epsilonproteobacteria</taxon>
        <taxon>Campylobacterales</taxon>
        <taxon>Helicobacteraceae</taxon>
        <taxon>Helicobacter</taxon>
    </lineage>
</organism>
<evidence type="ECO:0000313" key="2">
    <source>
        <dbReference type="Proteomes" id="UP000018143"/>
    </source>
</evidence>
<name>T1CXG7_9HELI</name>
<dbReference type="AlphaFoldDB" id="T1CXG7"/>
<reference evidence="1 2" key="1">
    <citation type="journal article" date="2013" name="Genome Announc.">
        <title>Draft Genome Sequence of Helicobacter fennelliae Strain MRY12-0050, Isolated from a Bacteremia Patient.</title>
        <authorList>
            <person name="Rimbara E."/>
            <person name="Matsui M."/>
            <person name="Mori S."/>
            <person name="Suzuki S."/>
            <person name="Suzuki M."/>
            <person name="Kim H."/>
            <person name="Sekizuka T."/>
            <person name="Kuroda M."/>
            <person name="Shibayama K."/>
        </authorList>
    </citation>
    <scope>NUCLEOTIDE SEQUENCE [LARGE SCALE GENOMIC DNA]</scope>
    <source>
        <strain evidence="1 2">MRY12-0050</strain>
    </source>
</reference>
<dbReference type="Proteomes" id="UP000018143">
    <property type="component" value="Unassembled WGS sequence"/>
</dbReference>
<sequence>MNVIKKYLTLKKVLVFFAVAFLVLFCAANFSTAFMDWQYYKAKYINNKCSGIYIYDKDLYEEAKEYGDKIAILSNGFPIKRETLEVNTQYGRIWILGKNIFYIDDSGNKHTIYQIREYIQRYFRIYLSGDEAAGLRLNARDFHWFQSKNHTFYIEEYNNTLKGICE</sequence>
<comment type="caution">
    <text evidence="1">The sequence shown here is derived from an EMBL/GenBank/DDBJ whole genome shotgun (WGS) entry which is preliminary data.</text>
</comment>